<evidence type="ECO:0000256" key="4">
    <source>
        <dbReference type="ARBA" id="ARBA00023242"/>
    </source>
</evidence>
<evidence type="ECO:0000256" key="2">
    <source>
        <dbReference type="ARBA" id="ARBA00023015"/>
    </source>
</evidence>
<dbReference type="GO" id="GO:0005634">
    <property type="term" value="C:nucleus"/>
    <property type="evidence" value="ECO:0007669"/>
    <property type="project" value="UniProtKB-SubCell"/>
</dbReference>
<feature type="compositionally biased region" description="Polar residues" evidence="6">
    <location>
        <begin position="280"/>
        <end position="289"/>
    </location>
</feature>
<feature type="region of interest" description="VHIID" evidence="5">
    <location>
        <begin position="402"/>
        <end position="467"/>
    </location>
</feature>
<evidence type="ECO:0000313" key="7">
    <source>
        <dbReference type="EnsemblPlants" id="MELO3C020619.2.1"/>
    </source>
</evidence>
<comment type="similarity">
    <text evidence="5">Belongs to the GRAS family.</text>
</comment>
<dbReference type="InParanoid" id="A0A1S3C6V5"/>
<dbReference type="InterPro" id="IPR005202">
    <property type="entry name" value="TF_GRAS"/>
</dbReference>
<dbReference type="EnsemblPlants" id="MELO3C020619.2.1">
    <property type="protein sequence ID" value="MELO3C020619.2.1"/>
    <property type="gene ID" value="MELO3C020619.2"/>
</dbReference>
<keyword evidence="3" id="KW-0804">Transcription</keyword>
<reference evidence="7" key="1">
    <citation type="submission" date="2023-03" db="UniProtKB">
        <authorList>
            <consortium name="EnsemblPlants"/>
        </authorList>
    </citation>
    <scope>IDENTIFICATION</scope>
</reference>
<sequence>MDNLLDDFPNSWNNTYPFHPHLSTSLFKVTRDVVDPLQIPAKSHQHQHQHRQLTNNSSSSPSSSSSEGDSPDSHDTSNTMLKYITEMLMDEGEDLKTQPCMLLDCLALQAAEKSFYDVLGQKYPPSPIGDSSCCDRGLGGEDESESFNGNSDSSFFHPFQNSVLSQDSFLGMQFLGHFRQGAEEASKFLPVNGRFGTIDLDNDSSSSTSFPSRPVDFSWVAAENDGRSSLENGLLREKKNRLREDSDEELRSSKQSANFADDNSLSDLFDEVLLCRGESRQSPPSCGSDESSESEANKKSRGRGKRKGKKSSRSRKQENSVEVVDLWTLLTQCAQAVSNYDQRTANELLNQIRQHSNPSGDGNQRLAHYFAKGLETRLAAGTPLYLPFASNETSAAEILKAYQMFIKACPFRRMSYFYGNRTILKLAEKVSTLHIVDFGILYGLQWPCLIQRLSRRPGGPPKLRITGIELPQPGFRPAERVEQTGRRLAHYCKRFNVPFEHKVLAQKWETVRYEDLNLDRDELTIVTCMFRMKNVPDETVVANSPRDRVLKLIRKINPDLFIHEVTNGSFNTPFFNTRFKEALFYYSSLFDMYEATVPRDNPQRFLCEKEILGRDIMNVIACEGLERVERPETYKQWQVRNTRAGFKQVPLDQDLLKSVEKIVNTEYHQDFNIDQDGSWMLQGWKGRIIDALSCWVVA</sequence>
<evidence type="ECO:0000256" key="1">
    <source>
        <dbReference type="ARBA" id="ARBA00004123"/>
    </source>
</evidence>
<reference evidence="9" key="2">
    <citation type="submission" date="2025-04" db="UniProtKB">
        <authorList>
            <consortium name="RefSeq"/>
        </authorList>
    </citation>
    <scope>IDENTIFICATION</scope>
</reference>
<dbReference type="RefSeq" id="XP_008457465.1">
    <property type="nucleotide sequence ID" value="XM_008459243.1"/>
</dbReference>
<feature type="compositionally biased region" description="Basic residues" evidence="6">
    <location>
        <begin position="299"/>
        <end position="314"/>
    </location>
</feature>
<feature type="region of interest" description="SAW" evidence="5">
    <location>
        <begin position="621"/>
        <end position="696"/>
    </location>
</feature>
<accession>A0A1S3C6V5</accession>
<dbReference type="PROSITE" id="PS50985">
    <property type="entry name" value="GRAS"/>
    <property type="match status" value="1"/>
</dbReference>
<keyword evidence="4" id="KW-0539">Nucleus</keyword>
<dbReference type="PANTHER" id="PTHR31636">
    <property type="entry name" value="OSJNBA0084A10.13 PROTEIN-RELATED"/>
    <property type="match status" value="1"/>
</dbReference>
<feature type="region of interest" description="Disordered" evidence="6">
    <location>
        <begin position="279"/>
        <end position="317"/>
    </location>
</feature>
<evidence type="ECO:0000256" key="5">
    <source>
        <dbReference type="PROSITE-ProRule" id="PRU01191"/>
    </source>
</evidence>
<dbReference type="eggNOG" id="ENOG502QUZA">
    <property type="taxonomic scope" value="Eukaryota"/>
</dbReference>
<dbReference type="GeneID" id="103497147"/>
<keyword evidence="8" id="KW-1185">Reference proteome</keyword>
<dbReference type="AlphaFoldDB" id="A0A1S3C6V5"/>
<dbReference type="OrthoDB" id="47276at2759"/>
<dbReference type="Pfam" id="PF03514">
    <property type="entry name" value="GRAS"/>
    <property type="match status" value="1"/>
</dbReference>
<comment type="subcellular location">
    <subcellularLocation>
        <location evidence="1">Nucleus</location>
    </subcellularLocation>
</comment>
<evidence type="ECO:0000313" key="9">
    <source>
        <dbReference type="RefSeq" id="XP_008457465.1"/>
    </source>
</evidence>
<evidence type="ECO:0000256" key="3">
    <source>
        <dbReference type="ARBA" id="ARBA00023163"/>
    </source>
</evidence>
<dbReference type="Proteomes" id="UP001652600">
    <property type="component" value="Chromosome 12"/>
</dbReference>
<dbReference type="SMR" id="A0A1S3C6V5"/>
<organism evidence="8 9">
    <name type="scientific">Cucumis melo</name>
    <name type="common">Muskmelon</name>
    <dbReference type="NCBI Taxonomy" id="3656"/>
    <lineage>
        <taxon>Eukaryota</taxon>
        <taxon>Viridiplantae</taxon>
        <taxon>Streptophyta</taxon>
        <taxon>Embryophyta</taxon>
        <taxon>Tracheophyta</taxon>
        <taxon>Spermatophyta</taxon>
        <taxon>Magnoliopsida</taxon>
        <taxon>eudicotyledons</taxon>
        <taxon>Gunneridae</taxon>
        <taxon>Pentapetalae</taxon>
        <taxon>rosids</taxon>
        <taxon>fabids</taxon>
        <taxon>Cucurbitales</taxon>
        <taxon>Cucurbitaceae</taxon>
        <taxon>Benincaseae</taxon>
        <taxon>Cucumis</taxon>
    </lineage>
</organism>
<feature type="region of interest" description="Disordered" evidence="6">
    <location>
        <begin position="40"/>
        <end position="77"/>
    </location>
</feature>
<feature type="region of interest" description="Leucine repeat II (LRII)" evidence="5">
    <location>
        <begin position="483"/>
        <end position="515"/>
    </location>
</feature>
<keyword evidence="2" id="KW-0805">Transcription regulation</keyword>
<name>A0A1S3C6V5_CUCME</name>
<feature type="short sequence motif" description="VHIID" evidence="5">
    <location>
        <begin position="433"/>
        <end position="437"/>
    </location>
</feature>
<gene>
    <name evidence="9" type="primary">LOC103497147</name>
    <name evidence="7" type="synonym">103497147</name>
</gene>
<evidence type="ECO:0000313" key="8">
    <source>
        <dbReference type="Proteomes" id="UP001652600"/>
    </source>
</evidence>
<proteinExistence type="inferred from homology"/>
<feature type="compositionally biased region" description="Low complexity" evidence="6">
    <location>
        <begin position="57"/>
        <end position="68"/>
    </location>
</feature>
<feature type="region of interest" description="Disordered" evidence="6">
    <location>
        <begin position="238"/>
        <end position="257"/>
    </location>
</feature>
<comment type="caution">
    <text evidence="5">Lacks conserved residue(s) required for the propagation of feature annotation.</text>
</comment>
<protein>
    <submittedName>
        <fullName evidence="9">Scarecrow-like protein 14</fullName>
    </submittedName>
</protein>
<evidence type="ECO:0000256" key="6">
    <source>
        <dbReference type="SAM" id="MobiDB-lite"/>
    </source>
</evidence>
<dbReference type="KEGG" id="cmo:103497147"/>
<dbReference type="Gramene" id="MELO3C020619.2.1">
    <property type="protein sequence ID" value="MELO3C020619.2.1"/>
    <property type="gene ID" value="MELO3C020619.2"/>
</dbReference>